<dbReference type="PRINTS" id="PR00742">
    <property type="entry name" value="GLHYDRLASE35"/>
</dbReference>
<organism evidence="15 16">
    <name type="scientific">Citrus unshiu</name>
    <name type="common">Satsuma mandarin</name>
    <name type="synonym">Citrus nobilis var. unshiu</name>
    <dbReference type="NCBI Taxonomy" id="55188"/>
    <lineage>
        <taxon>Eukaryota</taxon>
        <taxon>Viridiplantae</taxon>
        <taxon>Streptophyta</taxon>
        <taxon>Embryophyta</taxon>
        <taxon>Tracheophyta</taxon>
        <taxon>Spermatophyta</taxon>
        <taxon>Magnoliopsida</taxon>
        <taxon>eudicotyledons</taxon>
        <taxon>Gunneridae</taxon>
        <taxon>Pentapetalae</taxon>
        <taxon>rosids</taxon>
        <taxon>malvids</taxon>
        <taxon>Sapindales</taxon>
        <taxon>Rutaceae</taxon>
        <taxon>Aurantioideae</taxon>
        <taxon>Citrus</taxon>
    </lineage>
</organism>
<comment type="subcellular location">
    <subcellularLocation>
        <location evidence="2">Secreted</location>
        <location evidence="2">Extracellular space</location>
        <location evidence="2">Apoplast</location>
    </subcellularLocation>
</comment>
<evidence type="ECO:0000259" key="12">
    <source>
        <dbReference type="Pfam" id="PF01301"/>
    </source>
</evidence>
<dbReference type="STRING" id="55188.A0A2H5PUV2"/>
<keyword evidence="16" id="KW-1185">Reference proteome</keyword>
<dbReference type="PROSITE" id="PS01182">
    <property type="entry name" value="GLYCOSYL_HYDROL_F35"/>
    <property type="match status" value="1"/>
</dbReference>
<feature type="signal peptide" evidence="11">
    <location>
        <begin position="1"/>
        <end position="31"/>
    </location>
</feature>
<evidence type="ECO:0000256" key="5">
    <source>
        <dbReference type="ARBA" id="ARBA00022523"/>
    </source>
</evidence>
<dbReference type="InterPro" id="IPR048913">
    <property type="entry name" value="BetaGal_gal-bd"/>
</dbReference>
<dbReference type="SMR" id="A0A2H5PUV2"/>
<dbReference type="PANTHER" id="PTHR23421">
    <property type="entry name" value="BETA-GALACTOSIDASE RELATED"/>
    <property type="match status" value="1"/>
</dbReference>
<dbReference type="InterPro" id="IPR031330">
    <property type="entry name" value="Gly_Hdrlase_35_cat"/>
</dbReference>
<dbReference type="InterPro" id="IPR017853">
    <property type="entry name" value="GH"/>
</dbReference>
<dbReference type="Pfam" id="PF01301">
    <property type="entry name" value="Glyco_hydro_35"/>
    <property type="match status" value="1"/>
</dbReference>
<evidence type="ECO:0000313" key="16">
    <source>
        <dbReference type="Proteomes" id="UP000236630"/>
    </source>
</evidence>
<evidence type="ECO:0000256" key="8">
    <source>
        <dbReference type="ARBA" id="ARBA00023295"/>
    </source>
</evidence>
<protein>
    <recommendedName>
        <fullName evidence="4 9">Beta-galactosidase</fullName>
        <ecNumber evidence="4 9">3.2.1.23</ecNumber>
    </recommendedName>
</protein>
<dbReference type="Pfam" id="PF17834">
    <property type="entry name" value="GHD"/>
    <property type="match status" value="1"/>
</dbReference>
<evidence type="ECO:0000256" key="7">
    <source>
        <dbReference type="ARBA" id="ARBA00022801"/>
    </source>
</evidence>
<feature type="chain" id="PRO_5014153793" description="Beta-galactosidase" evidence="11">
    <location>
        <begin position="32"/>
        <end position="734"/>
    </location>
</feature>
<dbReference type="InterPro" id="IPR041392">
    <property type="entry name" value="GHD"/>
</dbReference>
<keyword evidence="5" id="KW-0052">Apoplast</keyword>
<dbReference type="FunFam" id="2.60.120.260:FF:000142">
    <property type="entry name" value="Beta-galactosidase"/>
    <property type="match status" value="1"/>
</dbReference>
<keyword evidence="6 11" id="KW-0732">Signal</keyword>
<dbReference type="GO" id="GO:0005975">
    <property type="term" value="P:carbohydrate metabolic process"/>
    <property type="evidence" value="ECO:0007669"/>
    <property type="project" value="InterPro"/>
</dbReference>
<evidence type="ECO:0000256" key="2">
    <source>
        <dbReference type="ARBA" id="ARBA00004271"/>
    </source>
</evidence>
<feature type="domain" description="Beta-galactosidase beta-sandwich" evidence="13">
    <location>
        <begin position="366"/>
        <end position="422"/>
    </location>
</feature>
<dbReference type="Gene3D" id="2.60.120.260">
    <property type="entry name" value="Galactose-binding domain-like"/>
    <property type="match status" value="1"/>
</dbReference>
<dbReference type="EMBL" id="BDQV01000132">
    <property type="protein sequence ID" value="GAY56147.1"/>
    <property type="molecule type" value="Genomic_DNA"/>
</dbReference>
<dbReference type="Pfam" id="PF21467">
    <property type="entry name" value="BetaGal_gal-bd"/>
    <property type="match status" value="1"/>
</dbReference>
<dbReference type="InterPro" id="IPR008979">
    <property type="entry name" value="Galactose-bd-like_sf"/>
</dbReference>
<evidence type="ECO:0000256" key="3">
    <source>
        <dbReference type="ARBA" id="ARBA00009809"/>
    </source>
</evidence>
<dbReference type="Proteomes" id="UP000236630">
    <property type="component" value="Unassembled WGS sequence"/>
</dbReference>
<evidence type="ECO:0000313" key="15">
    <source>
        <dbReference type="EMBL" id="GAY56147.1"/>
    </source>
</evidence>
<dbReference type="SUPFAM" id="SSF51445">
    <property type="entry name" value="(Trans)glycosidases"/>
    <property type="match status" value="1"/>
</dbReference>
<reference evidence="15 16" key="1">
    <citation type="journal article" date="2017" name="Front. Genet.">
        <title>Draft sequencing of the heterozygous diploid genome of Satsuma (Citrus unshiu Marc.) using a hybrid assembly approach.</title>
        <authorList>
            <person name="Shimizu T."/>
            <person name="Tanizawa Y."/>
            <person name="Mochizuki T."/>
            <person name="Nagasaki H."/>
            <person name="Yoshioka T."/>
            <person name="Toyoda A."/>
            <person name="Fujiyama A."/>
            <person name="Kaminuma E."/>
            <person name="Nakamura Y."/>
        </authorList>
    </citation>
    <scope>NUCLEOTIDE SEQUENCE [LARGE SCALE GENOMIC DNA]</scope>
    <source>
        <strain evidence="16">cv. Miyagawa wase</strain>
    </source>
</reference>
<evidence type="ECO:0000256" key="1">
    <source>
        <dbReference type="ARBA" id="ARBA00001412"/>
    </source>
</evidence>
<keyword evidence="8 9" id="KW-0326">Glycosidase</keyword>
<feature type="domain" description="Glycoside hydrolase 35 catalytic" evidence="12">
    <location>
        <begin position="40"/>
        <end position="343"/>
    </location>
</feature>
<keyword evidence="7 9" id="KW-0378">Hydrolase</keyword>
<evidence type="ECO:0000256" key="4">
    <source>
        <dbReference type="ARBA" id="ARBA00012756"/>
    </source>
</evidence>
<evidence type="ECO:0000256" key="6">
    <source>
        <dbReference type="ARBA" id="ARBA00022729"/>
    </source>
</evidence>
<dbReference type="EC" id="3.2.1.23" evidence="4 9"/>
<dbReference type="FunFam" id="3.20.20.80:FF:000006">
    <property type="entry name" value="Beta-galactosidase"/>
    <property type="match status" value="1"/>
</dbReference>
<accession>A0A2H5PUV2</accession>
<dbReference type="SUPFAM" id="SSF49785">
    <property type="entry name" value="Galactose-binding domain-like"/>
    <property type="match status" value="2"/>
</dbReference>
<comment type="caution">
    <text evidence="15">The sequence shown here is derived from an EMBL/GenBank/DDBJ whole genome shotgun (WGS) entry which is preliminary data.</text>
</comment>
<feature type="domain" description="Beta-galactosidase galactose-binding" evidence="14">
    <location>
        <begin position="625"/>
        <end position="712"/>
    </location>
</feature>
<evidence type="ECO:0000256" key="9">
    <source>
        <dbReference type="RuleBase" id="RU000675"/>
    </source>
</evidence>
<evidence type="ECO:0000259" key="13">
    <source>
        <dbReference type="Pfam" id="PF17834"/>
    </source>
</evidence>
<evidence type="ECO:0000256" key="11">
    <source>
        <dbReference type="SAM" id="SignalP"/>
    </source>
</evidence>
<gene>
    <name evidence="15" type="ORF">CUMW_169640</name>
</gene>
<comment type="similarity">
    <text evidence="3 10">Belongs to the glycosyl hydrolase 35 family.</text>
</comment>
<comment type="catalytic activity">
    <reaction evidence="1 9">
        <text>Hydrolysis of terminal non-reducing beta-D-galactose residues in beta-D-galactosides.</text>
        <dbReference type="EC" id="3.2.1.23"/>
    </reaction>
</comment>
<evidence type="ECO:0000259" key="14">
    <source>
        <dbReference type="Pfam" id="PF21467"/>
    </source>
</evidence>
<sequence length="734" mass="82961">MYRKMLSPAAAKVFSLLLLFISSWEICSVKSTVTYDRKGLIINGQRRILFSGSIHYPRSTPEMWPDLLKKAKDGGLDIVDTYVFWNGHEPTRGKFYFEGRYDLVRFIKLAQQAGLYVTLRIGPYACAEWNFGAFPAWLKFIPGMEFRIDNQPFELEMQKWVTKIVDMLKAEKLFETQGGPIILSQIENEFELVEWNLGDRARVYGQWAAHMAIGLNITVPWIMCKQANAPDPIIDTCNDFYCDWFSPNKDYKPKMWTENWTAWVQQFGTPPLYRPHEDLAYSVLKFIQTGGSMNNYYMYHGGTNFDRTNGAFVATSYDYDGVIDEYGLPSEPKWGHLSELHKVIKTCEPTILNSEPTVIPLGPHQEARVFNPPTGGCVAFLSNHDPNLPVNLTFWNLQYELPPWSISVLPDCRTAVYNSAIVTARKTEKKMIPFQGALQNWESYSEGTSSSDSSKTFVKYGLTEHLFLTRDTTDYLWYTTEVFIDPSEGFLYNGQDPLLNIMSAGHGLNVYVNDQLQGLHHGSLETPQVTFSKKVKLRGGVNKISLQSVAVGLPNIGTQFEKWNLGVLGPVTLSGLNEGTRDLAKQNWTYKIGLEGEDLGLPFTGGNSSVQWVQGPTLAKNWPGTWYKTTFDAPEGNDPLALDMRTMSKGLIWVNGHGVGRYWSASIAYGNCSPHPCYYGGFMNNQKCLSGCGKPSQIWYHVPRSWLKPTGNLLVVFEEWGGDPTGISLLRRTI</sequence>
<name>A0A2H5PUV2_CITUN</name>
<evidence type="ECO:0000256" key="10">
    <source>
        <dbReference type="RuleBase" id="RU003679"/>
    </source>
</evidence>
<dbReference type="AlphaFoldDB" id="A0A2H5PUV2"/>
<dbReference type="GO" id="GO:0004565">
    <property type="term" value="F:beta-galactosidase activity"/>
    <property type="evidence" value="ECO:0007669"/>
    <property type="project" value="UniProtKB-EC"/>
</dbReference>
<dbReference type="InterPro" id="IPR001944">
    <property type="entry name" value="Glycoside_Hdrlase_35"/>
</dbReference>
<dbReference type="GO" id="GO:0048046">
    <property type="term" value="C:apoplast"/>
    <property type="evidence" value="ECO:0007669"/>
    <property type="project" value="UniProtKB-SubCell"/>
</dbReference>
<dbReference type="InterPro" id="IPR019801">
    <property type="entry name" value="Glyco_hydro_35_CS"/>
</dbReference>
<dbReference type="Gene3D" id="3.20.20.80">
    <property type="entry name" value="Glycosidases"/>
    <property type="match status" value="1"/>
</dbReference>
<proteinExistence type="inferred from homology"/>